<accession>A0ABY1JJT3</accession>
<gene>
    <name evidence="2" type="ORF">SAMN05421578_101164</name>
</gene>
<evidence type="ECO:0000313" key="2">
    <source>
        <dbReference type="EMBL" id="SIQ31200.1"/>
    </source>
</evidence>
<dbReference type="RefSeq" id="WP_068590158.1">
    <property type="nucleotide sequence ID" value="NZ_FTNK01000001.1"/>
</dbReference>
<name>A0ABY1JJT3_9BACL</name>
<dbReference type="Proteomes" id="UP000186666">
    <property type="component" value="Unassembled WGS sequence"/>
</dbReference>
<sequence length="72" mass="8782">MKENQEDIDYYVTLFEELFRASTKVVKRVFWTLLCLLVCFQICMHIPQLRIYLSFVYRTDGIPMVERNVNDW</sequence>
<keyword evidence="3" id="KW-1185">Reference proteome</keyword>
<keyword evidence="1" id="KW-0472">Membrane</keyword>
<dbReference type="EMBL" id="FTNK01000001">
    <property type="protein sequence ID" value="SIQ31200.1"/>
    <property type="molecule type" value="Genomic_DNA"/>
</dbReference>
<comment type="caution">
    <text evidence="2">The sequence shown here is derived from an EMBL/GenBank/DDBJ whole genome shotgun (WGS) entry which is preliminary data.</text>
</comment>
<evidence type="ECO:0000313" key="3">
    <source>
        <dbReference type="Proteomes" id="UP000186666"/>
    </source>
</evidence>
<reference evidence="2 3" key="1">
    <citation type="submission" date="2017-01" db="EMBL/GenBank/DDBJ databases">
        <authorList>
            <person name="Varghese N."/>
            <person name="Submissions S."/>
        </authorList>
    </citation>
    <scope>NUCLEOTIDE SEQUENCE [LARGE SCALE GENOMIC DNA]</scope>
    <source>
        <strain evidence="2 3">ATCC 23464</strain>
    </source>
</reference>
<organism evidence="2 3">
    <name type="scientific">Paenibacillus macquariensis</name>
    <dbReference type="NCBI Taxonomy" id="948756"/>
    <lineage>
        <taxon>Bacteria</taxon>
        <taxon>Bacillati</taxon>
        <taxon>Bacillota</taxon>
        <taxon>Bacilli</taxon>
        <taxon>Bacillales</taxon>
        <taxon>Paenibacillaceae</taxon>
        <taxon>Paenibacillus</taxon>
    </lineage>
</organism>
<keyword evidence="1" id="KW-0812">Transmembrane</keyword>
<protein>
    <submittedName>
        <fullName evidence="2">Uncharacterized protein</fullName>
    </submittedName>
</protein>
<evidence type="ECO:0000256" key="1">
    <source>
        <dbReference type="SAM" id="Phobius"/>
    </source>
</evidence>
<keyword evidence="1" id="KW-1133">Transmembrane helix</keyword>
<proteinExistence type="predicted"/>
<feature type="transmembrane region" description="Helical" evidence="1">
    <location>
        <begin position="29"/>
        <end position="47"/>
    </location>
</feature>